<dbReference type="CDD" id="cd13128">
    <property type="entry name" value="MATE_Wzx_like"/>
    <property type="match status" value="1"/>
</dbReference>
<organism evidence="6 7">
    <name type="scientific">Streptococcus cuniculipharyngis</name>
    <dbReference type="NCBI Taxonomy" id="1562651"/>
    <lineage>
        <taxon>Bacteria</taxon>
        <taxon>Bacillati</taxon>
        <taxon>Bacillota</taxon>
        <taxon>Bacilli</taxon>
        <taxon>Lactobacillales</taxon>
        <taxon>Streptococcaceae</taxon>
        <taxon>Streptococcus</taxon>
    </lineage>
</organism>
<dbReference type="OrthoDB" id="9815702at2"/>
<comment type="subcellular location">
    <subcellularLocation>
        <location evidence="1">Membrane</location>
        <topology evidence="1">Multi-pass membrane protein</topology>
    </subcellularLocation>
</comment>
<evidence type="ECO:0000313" key="6">
    <source>
        <dbReference type="EMBL" id="TWS97647.1"/>
    </source>
</evidence>
<feature type="transmembrane region" description="Helical" evidence="5">
    <location>
        <begin position="45"/>
        <end position="68"/>
    </location>
</feature>
<feature type="transmembrane region" description="Helical" evidence="5">
    <location>
        <begin position="359"/>
        <end position="382"/>
    </location>
</feature>
<evidence type="ECO:0000256" key="1">
    <source>
        <dbReference type="ARBA" id="ARBA00004141"/>
    </source>
</evidence>
<dbReference type="Proteomes" id="UP000317430">
    <property type="component" value="Unassembled WGS sequence"/>
</dbReference>
<evidence type="ECO:0000313" key="7">
    <source>
        <dbReference type="Proteomes" id="UP000317430"/>
    </source>
</evidence>
<keyword evidence="2 5" id="KW-0812">Transmembrane</keyword>
<accession>A0A5C5SAR6</accession>
<feature type="transmembrane region" description="Helical" evidence="5">
    <location>
        <begin position="120"/>
        <end position="138"/>
    </location>
</feature>
<dbReference type="GO" id="GO:0016020">
    <property type="term" value="C:membrane"/>
    <property type="evidence" value="ECO:0007669"/>
    <property type="project" value="UniProtKB-SubCell"/>
</dbReference>
<dbReference type="PANTHER" id="PTHR43424:SF1">
    <property type="entry name" value="LOCUS PUTATIVE PROTEIN 1-RELATED"/>
    <property type="match status" value="1"/>
</dbReference>
<feature type="transmembrane region" description="Helical" evidence="5">
    <location>
        <begin position="147"/>
        <end position="166"/>
    </location>
</feature>
<keyword evidence="3 5" id="KW-1133">Transmembrane helix</keyword>
<sequence length="486" mass="53708">MANKYQSVKLNFIMNFILTISNFIFPLITFPYASRVLGASGIGTVTFATSIISYFSMVGMLGIPTYAIRACAKIRDDQRKLEKTVQEIMLLNLIVMVFALIALVIAVLSVDRLNQERVLYLVLGSTLLFNVLGVDWLYRALERYSYITLRSIVFKVIGLGLLLVLVKETDDYILYAGISVFASVGSNLLNFINLRKIVSLRPTEKLDLRPHIKPSLTFFLLSVSATIYLSVDTTLLGFMSGDVEVGYYSAAVKLKQILVGVVTSLGAVLLPRLSNYYEQGKHVEFKALVQKAVNFVFVISVPLMVYFMIMAKESILFISGEGFLPAVLPMQLIMPTILFIGLSNLMGFQLLVPTNREILVVYSTIVGALVDLVLNLILIPSMGASGTAFSGSMAELSVALVQIFFLRDLILDMLKNSSVLKVVLMTGLVAGLTVLLKPILTVSPFFSLAITGMIFFGLYGLLLLWSGEPFIKGIYQSILNKLKRVK</sequence>
<feature type="transmembrane region" description="Helical" evidence="5">
    <location>
        <begin position="12"/>
        <end position="33"/>
    </location>
</feature>
<feature type="transmembrane region" description="Helical" evidence="5">
    <location>
        <begin position="215"/>
        <end position="239"/>
    </location>
</feature>
<feature type="transmembrane region" description="Helical" evidence="5">
    <location>
        <begin position="89"/>
        <end position="108"/>
    </location>
</feature>
<evidence type="ECO:0000256" key="3">
    <source>
        <dbReference type="ARBA" id="ARBA00022989"/>
    </source>
</evidence>
<protein>
    <submittedName>
        <fullName evidence="6">Flippase</fullName>
    </submittedName>
</protein>
<dbReference type="InterPro" id="IPR002797">
    <property type="entry name" value="Polysacc_synth"/>
</dbReference>
<evidence type="ECO:0000256" key="5">
    <source>
        <dbReference type="SAM" id="Phobius"/>
    </source>
</evidence>
<gene>
    <name evidence="6" type="ORF">FRX57_04985</name>
</gene>
<evidence type="ECO:0000256" key="4">
    <source>
        <dbReference type="ARBA" id="ARBA00023136"/>
    </source>
</evidence>
<dbReference type="RefSeq" id="WP_146567311.1">
    <property type="nucleotide sequence ID" value="NZ_VOHL01000003.1"/>
</dbReference>
<feature type="transmembrane region" description="Helical" evidence="5">
    <location>
        <begin position="172"/>
        <end position="194"/>
    </location>
</feature>
<feature type="transmembrane region" description="Helical" evidence="5">
    <location>
        <begin position="331"/>
        <end position="352"/>
    </location>
</feature>
<dbReference type="AlphaFoldDB" id="A0A5C5SAR6"/>
<dbReference type="Pfam" id="PF01943">
    <property type="entry name" value="Polysacc_synt"/>
    <property type="match status" value="1"/>
</dbReference>
<feature type="transmembrane region" description="Helical" evidence="5">
    <location>
        <begin position="418"/>
        <end position="439"/>
    </location>
</feature>
<dbReference type="PANTHER" id="PTHR43424">
    <property type="entry name" value="LOCUS PUTATIVE PROTEIN 1-RELATED"/>
    <property type="match status" value="1"/>
</dbReference>
<feature type="transmembrane region" description="Helical" evidence="5">
    <location>
        <begin position="388"/>
        <end position="406"/>
    </location>
</feature>
<feature type="transmembrane region" description="Helical" evidence="5">
    <location>
        <begin position="292"/>
        <end position="311"/>
    </location>
</feature>
<keyword evidence="7" id="KW-1185">Reference proteome</keyword>
<evidence type="ECO:0000256" key="2">
    <source>
        <dbReference type="ARBA" id="ARBA00022692"/>
    </source>
</evidence>
<comment type="caution">
    <text evidence="6">The sequence shown here is derived from an EMBL/GenBank/DDBJ whole genome shotgun (WGS) entry which is preliminary data.</text>
</comment>
<dbReference type="InterPro" id="IPR052556">
    <property type="entry name" value="PolySynth_Transporter"/>
</dbReference>
<reference evidence="6 7" key="1">
    <citation type="submission" date="2019-08" db="EMBL/GenBank/DDBJ databases">
        <authorList>
            <person name="Lei W."/>
        </authorList>
    </citation>
    <scope>NUCLEOTIDE SEQUENCE [LARGE SCALE GENOMIC DNA]</scope>
    <source>
        <strain evidence="6 7">CCUG 66496</strain>
    </source>
</reference>
<feature type="transmembrane region" description="Helical" evidence="5">
    <location>
        <begin position="445"/>
        <end position="465"/>
    </location>
</feature>
<feature type="transmembrane region" description="Helical" evidence="5">
    <location>
        <begin position="245"/>
        <end position="271"/>
    </location>
</feature>
<keyword evidence="4 5" id="KW-0472">Membrane</keyword>
<name>A0A5C5SAR6_9STRE</name>
<proteinExistence type="predicted"/>
<dbReference type="EMBL" id="VOHL01000003">
    <property type="protein sequence ID" value="TWS97647.1"/>
    <property type="molecule type" value="Genomic_DNA"/>
</dbReference>